<evidence type="ECO:0000256" key="8">
    <source>
        <dbReference type="ARBA" id="ARBA00022490"/>
    </source>
</evidence>
<comment type="function">
    <text evidence="1">The complex LTO1:YAE1 may function as a target specific adapter that probably recruits apo-RPLI1 to the cytosolic iron-sulfur protein assembly (CIA) complex machinery. May be required for biogenesis of the large ribosomal subunit and initiation of translation.</text>
</comment>
<feature type="compositionally biased region" description="Low complexity" evidence="10">
    <location>
        <begin position="25"/>
        <end position="35"/>
    </location>
</feature>
<dbReference type="GO" id="GO:0005634">
    <property type="term" value="C:nucleus"/>
    <property type="evidence" value="ECO:0007669"/>
    <property type="project" value="UniProtKB-SubCell"/>
</dbReference>
<evidence type="ECO:0000313" key="12">
    <source>
        <dbReference type="EMBL" id="KAF7181313.1"/>
    </source>
</evidence>
<dbReference type="PANTHER" id="PTHR18829:SF0">
    <property type="entry name" value="PROTEIN YAE1 HOMOLOG"/>
    <property type="match status" value="1"/>
</dbReference>
<evidence type="ECO:0000256" key="1">
    <source>
        <dbReference type="ARBA" id="ARBA00003836"/>
    </source>
</evidence>
<comment type="subunit">
    <text evidence="5">May form a complex with LTO1.</text>
</comment>
<comment type="similarity">
    <text evidence="4">Belongs to the YAE1 family.</text>
</comment>
<evidence type="ECO:0000256" key="5">
    <source>
        <dbReference type="ARBA" id="ARBA00011427"/>
    </source>
</evidence>
<evidence type="ECO:0000256" key="7">
    <source>
        <dbReference type="ARBA" id="ARBA00018400"/>
    </source>
</evidence>
<feature type="domain" description="Essential protein Yae1 N-terminal" evidence="11">
    <location>
        <begin position="49"/>
        <end position="86"/>
    </location>
</feature>
<evidence type="ECO:0000256" key="6">
    <source>
        <dbReference type="ARBA" id="ARBA00017286"/>
    </source>
</evidence>
<dbReference type="Proteomes" id="UP000641853">
    <property type="component" value="Unassembled WGS sequence"/>
</dbReference>
<dbReference type="InterPro" id="IPR038881">
    <property type="entry name" value="Yae1-like"/>
</dbReference>
<sequence>MTSPQANSLDDIFGSSPPHENEKFPQQPSSQAPEPSDLPSLRRQHVTAGYRDGVSAAKGEHVQHGFDAGFPIGAQLGMRAGTVIGIIEGLLRGFESRTASRAVKKPAQRKEEGQETEADEAARQAKREQLLRLYQKAVKELEVRSVFAGSEEESTRSNEGQEKPEVVLRRKGDAVISQWEDQVRVAHWEENMAALEPKEGPDQTHAVRLQDPNIHTDSHTVLPTTQHPRVIDPAATAAAKPAVPVSLAELKPINRSASAAQGSYEYCSGSPFQCISRWKLSTIPAPRSNVEHEA</sequence>
<dbReference type="PANTHER" id="PTHR18829">
    <property type="entry name" value="PROTEIN YAE1 HOMOLOG"/>
    <property type="match status" value="1"/>
</dbReference>
<organism evidence="12 13">
    <name type="scientific">Aspergillus felis</name>
    <dbReference type="NCBI Taxonomy" id="1287682"/>
    <lineage>
        <taxon>Eukaryota</taxon>
        <taxon>Fungi</taxon>
        <taxon>Dikarya</taxon>
        <taxon>Ascomycota</taxon>
        <taxon>Pezizomycotina</taxon>
        <taxon>Eurotiomycetes</taxon>
        <taxon>Eurotiomycetidae</taxon>
        <taxon>Eurotiales</taxon>
        <taxon>Aspergillaceae</taxon>
        <taxon>Aspergillus</taxon>
        <taxon>Aspergillus subgen. Fumigati</taxon>
    </lineage>
</organism>
<name>A0A8H6QYF4_9EURO</name>
<comment type="caution">
    <text evidence="12">The sequence shown here is derived from an EMBL/GenBank/DDBJ whole genome shotgun (WGS) entry which is preliminary data.</text>
</comment>
<dbReference type="AlphaFoldDB" id="A0A8H6QYF4"/>
<gene>
    <name evidence="12" type="ORF">CNMCM7691_000531</name>
</gene>
<proteinExistence type="inferred from homology"/>
<keyword evidence="13" id="KW-1185">Reference proteome</keyword>
<evidence type="ECO:0000256" key="9">
    <source>
        <dbReference type="ARBA" id="ARBA00023242"/>
    </source>
</evidence>
<dbReference type="Pfam" id="PF09811">
    <property type="entry name" value="Yae1_N"/>
    <property type="match status" value="1"/>
</dbReference>
<keyword evidence="9" id="KW-0539">Nucleus</keyword>
<feature type="region of interest" description="Disordered" evidence="10">
    <location>
        <begin position="100"/>
        <end position="123"/>
    </location>
</feature>
<evidence type="ECO:0000313" key="13">
    <source>
        <dbReference type="Proteomes" id="UP000641853"/>
    </source>
</evidence>
<protein>
    <recommendedName>
        <fullName evidence="7">Protein YAE1</fullName>
    </recommendedName>
    <alternativeName>
        <fullName evidence="6">Protein yae1</fullName>
    </alternativeName>
</protein>
<keyword evidence="8" id="KW-0963">Cytoplasm</keyword>
<evidence type="ECO:0000256" key="2">
    <source>
        <dbReference type="ARBA" id="ARBA00004123"/>
    </source>
</evidence>
<comment type="subcellular location">
    <subcellularLocation>
        <location evidence="3">Cytoplasm</location>
    </subcellularLocation>
    <subcellularLocation>
        <location evidence="2">Nucleus</location>
    </subcellularLocation>
</comment>
<dbReference type="InterPro" id="IPR019191">
    <property type="entry name" value="Essential_protein_Yae1_N"/>
</dbReference>
<dbReference type="GO" id="GO:0005737">
    <property type="term" value="C:cytoplasm"/>
    <property type="evidence" value="ECO:0007669"/>
    <property type="project" value="UniProtKB-SubCell"/>
</dbReference>
<dbReference type="EMBL" id="JACBAG010001816">
    <property type="protein sequence ID" value="KAF7181313.1"/>
    <property type="molecule type" value="Genomic_DNA"/>
</dbReference>
<reference evidence="12" key="1">
    <citation type="submission" date="2020-06" db="EMBL/GenBank/DDBJ databases">
        <title>Draft genome sequences of strains closely related to Aspergillus parafelis and Aspergillus hiratsukae.</title>
        <authorList>
            <person name="Dos Santos R.A.C."/>
            <person name="Rivero-Menendez O."/>
            <person name="Steenwyk J.L."/>
            <person name="Mead M.E."/>
            <person name="Goldman G.H."/>
            <person name="Alastruey-Izquierdo A."/>
            <person name="Rokas A."/>
        </authorList>
    </citation>
    <scope>NUCLEOTIDE SEQUENCE</scope>
    <source>
        <strain evidence="12">CNM-CM7691</strain>
    </source>
</reference>
<evidence type="ECO:0000256" key="3">
    <source>
        <dbReference type="ARBA" id="ARBA00004496"/>
    </source>
</evidence>
<evidence type="ECO:0000256" key="10">
    <source>
        <dbReference type="SAM" id="MobiDB-lite"/>
    </source>
</evidence>
<evidence type="ECO:0000259" key="11">
    <source>
        <dbReference type="Pfam" id="PF09811"/>
    </source>
</evidence>
<accession>A0A8H6QYF4</accession>
<feature type="region of interest" description="Disordered" evidence="10">
    <location>
        <begin position="1"/>
        <end position="48"/>
    </location>
</feature>
<evidence type="ECO:0000256" key="4">
    <source>
        <dbReference type="ARBA" id="ARBA00007096"/>
    </source>
</evidence>